<dbReference type="OrthoDB" id="201875at2759"/>
<name>A0A8J2WSZ7_9STRA</name>
<dbReference type="InterPro" id="IPR005331">
    <property type="entry name" value="Sulfotransferase"/>
</dbReference>
<evidence type="ECO:0000313" key="1">
    <source>
        <dbReference type="EMBL" id="CAH0364255.1"/>
    </source>
</evidence>
<protein>
    <recommendedName>
        <fullName evidence="3">Sulfotransferase domain-containing protein</fullName>
    </recommendedName>
</protein>
<keyword evidence="2" id="KW-1185">Reference proteome</keyword>
<dbReference type="GO" id="GO:0016020">
    <property type="term" value="C:membrane"/>
    <property type="evidence" value="ECO:0007669"/>
    <property type="project" value="InterPro"/>
</dbReference>
<dbReference type="InterPro" id="IPR027417">
    <property type="entry name" value="P-loop_NTPase"/>
</dbReference>
<dbReference type="Gene3D" id="3.40.50.300">
    <property type="entry name" value="P-loop containing nucleotide triphosphate hydrolases"/>
    <property type="match status" value="1"/>
</dbReference>
<proteinExistence type="predicted"/>
<comment type="caution">
    <text evidence="1">The sequence shown here is derived from an EMBL/GenBank/DDBJ whole genome shotgun (WGS) entry which is preliminary data.</text>
</comment>
<dbReference type="GO" id="GO:0008146">
    <property type="term" value="F:sulfotransferase activity"/>
    <property type="evidence" value="ECO:0007669"/>
    <property type="project" value="InterPro"/>
</dbReference>
<dbReference type="AlphaFoldDB" id="A0A8J2WSZ7"/>
<dbReference type="Pfam" id="PF03567">
    <property type="entry name" value="Sulfotransfer_2"/>
    <property type="match status" value="1"/>
</dbReference>
<dbReference type="SUPFAM" id="SSF52540">
    <property type="entry name" value="P-loop containing nucleoside triphosphate hydrolases"/>
    <property type="match status" value="1"/>
</dbReference>
<dbReference type="EMBL" id="CAKKNE010000001">
    <property type="protein sequence ID" value="CAH0364255.1"/>
    <property type="molecule type" value="Genomic_DNA"/>
</dbReference>
<reference evidence="1" key="1">
    <citation type="submission" date="2021-11" db="EMBL/GenBank/DDBJ databases">
        <authorList>
            <consortium name="Genoscope - CEA"/>
            <person name="William W."/>
        </authorList>
    </citation>
    <scope>NUCLEOTIDE SEQUENCE</scope>
</reference>
<sequence>MMRRAKKRAEPRGPSPRRIGLLVAFCLLAVGVPYWFKGRTSPPAPPTTSLHDLRRSAPVIGDGLVSQWTEIASLSWYHTDKLDKDELASEASKAEERARLVAECFRRDPGNGARLWGTDQMKKRLIFVHVPKCGGSALTATLRRLACVANGNPTNPCCSNPGFCQRNRQKMRLCPDVLNCHSHQPQLSLFFGARSLNRHLKAVTMVREPLGRVVSAWHYRCHNPNWDCFHIDGSVQWAERKRLHDDWYVRPPNASDSLPWVSFGQFLGMEHYQNVQTRMLGSDRFPYSPTRVEALDVRRALSRIDAHFAVVGVFELFEHSAALIAVLAGVPVDPADLLRVRAQHTPKYSEFTAALTGDAALAAKVLEKNVHDQTLHREASMRLCRQLRENDLLELPGCADPVAAKARAFCAKVL</sequence>
<organism evidence="1 2">
    <name type="scientific">Pelagomonas calceolata</name>
    <dbReference type="NCBI Taxonomy" id="35677"/>
    <lineage>
        <taxon>Eukaryota</taxon>
        <taxon>Sar</taxon>
        <taxon>Stramenopiles</taxon>
        <taxon>Ochrophyta</taxon>
        <taxon>Pelagophyceae</taxon>
        <taxon>Pelagomonadales</taxon>
        <taxon>Pelagomonadaceae</taxon>
        <taxon>Pelagomonas</taxon>
    </lineage>
</organism>
<accession>A0A8J2WSZ7</accession>
<gene>
    <name evidence="1" type="ORF">PECAL_1P06100</name>
</gene>
<evidence type="ECO:0008006" key="3">
    <source>
        <dbReference type="Google" id="ProtNLM"/>
    </source>
</evidence>
<evidence type="ECO:0000313" key="2">
    <source>
        <dbReference type="Proteomes" id="UP000789595"/>
    </source>
</evidence>
<dbReference type="Proteomes" id="UP000789595">
    <property type="component" value="Unassembled WGS sequence"/>
</dbReference>